<evidence type="ECO:0000256" key="1">
    <source>
        <dbReference type="SAM" id="MobiDB-lite"/>
    </source>
</evidence>
<reference evidence="2 3" key="1">
    <citation type="submission" date="2019-06" db="EMBL/GenBank/DDBJ databases">
        <title>Quisquiliibacterium sp. nov., isolated from a maize field.</title>
        <authorList>
            <person name="Lin S.-Y."/>
            <person name="Tsai C.-F."/>
            <person name="Young C.-C."/>
        </authorList>
    </citation>
    <scope>NUCLEOTIDE SEQUENCE [LARGE SCALE GENOMIC DNA]</scope>
    <source>
        <strain evidence="2 3">CC-CFT501</strain>
    </source>
</reference>
<comment type="caution">
    <text evidence="2">The sequence shown here is derived from an EMBL/GenBank/DDBJ whole genome shotgun (WGS) entry which is preliminary data.</text>
</comment>
<protein>
    <submittedName>
        <fullName evidence="2">Ribosome-associated translation inhibitor RaiA</fullName>
    </submittedName>
</protein>
<dbReference type="SUPFAM" id="SSF69754">
    <property type="entry name" value="Ribosome binding protein Y (YfiA homologue)"/>
    <property type="match status" value="1"/>
</dbReference>
<sequence length="122" mass="13553">MKIPLQISFHDMPVSPALETLIREKAAKLEQFHPNMTGCRVVVDKPHNHSQQGEQFAVTVDVSVPGANLVVNHVRNEDANVAVRDAFLAARRQVEDHVRRKQAEVRHPGQAPMAEAPEAPEV</sequence>
<dbReference type="OrthoDB" id="9782252at2"/>
<evidence type="ECO:0000313" key="3">
    <source>
        <dbReference type="Proteomes" id="UP000321548"/>
    </source>
</evidence>
<feature type="region of interest" description="Disordered" evidence="1">
    <location>
        <begin position="99"/>
        <end position="122"/>
    </location>
</feature>
<name>A0A5C8NYW5_9BURK</name>
<gene>
    <name evidence="2" type="ORF">FHP08_09440</name>
</gene>
<dbReference type="EMBL" id="VDUY01000003">
    <property type="protein sequence ID" value="TXL66282.1"/>
    <property type="molecule type" value="Genomic_DNA"/>
</dbReference>
<dbReference type="InterPro" id="IPR003489">
    <property type="entry name" value="RHF/RaiA"/>
</dbReference>
<dbReference type="Proteomes" id="UP000321548">
    <property type="component" value="Unassembled WGS sequence"/>
</dbReference>
<organism evidence="2 3">
    <name type="scientific">Zeimonas arvi</name>
    <dbReference type="NCBI Taxonomy" id="2498847"/>
    <lineage>
        <taxon>Bacteria</taxon>
        <taxon>Pseudomonadati</taxon>
        <taxon>Pseudomonadota</taxon>
        <taxon>Betaproteobacteria</taxon>
        <taxon>Burkholderiales</taxon>
        <taxon>Burkholderiaceae</taxon>
        <taxon>Zeimonas</taxon>
    </lineage>
</organism>
<dbReference type="AlphaFoldDB" id="A0A5C8NYW5"/>
<feature type="compositionally biased region" description="Low complexity" evidence="1">
    <location>
        <begin position="111"/>
        <end position="122"/>
    </location>
</feature>
<keyword evidence="3" id="KW-1185">Reference proteome</keyword>
<proteinExistence type="predicted"/>
<dbReference type="RefSeq" id="WP_147704193.1">
    <property type="nucleotide sequence ID" value="NZ_VDUY01000003.1"/>
</dbReference>
<dbReference type="Gene3D" id="3.30.160.100">
    <property type="entry name" value="Ribosome hibernation promotion factor-like"/>
    <property type="match status" value="1"/>
</dbReference>
<evidence type="ECO:0000313" key="2">
    <source>
        <dbReference type="EMBL" id="TXL66282.1"/>
    </source>
</evidence>
<accession>A0A5C8NYW5</accession>
<dbReference type="Pfam" id="PF02482">
    <property type="entry name" value="Ribosomal_S30AE"/>
    <property type="match status" value="1"/>
</dbReference>
<dbReference type="InterPro" id="IPR036567">
    <property type="entry name" value="RHF-like"/>
</dbReference>